<evidence type="ECO:0000313" key="6">
    <source>
        <dbReference type="Proteomes" id="UP001163046"/>
    </source>
</evidence>
<keyword evidence="1 2" id="KW-0694">RNA-binding</keyword>
<dbReference type="InterPro" id="IPR035979">
    <property type="entry name" value="RBD_domain_sf"/>
</dbReference>
<dbReference type="InterPro" id="IPR051229">
    <property type="entry name" value="ALYREF_mRNA_export"/>
</dbReference>
<feature type="compositionally biased region" description="Pro residues" evidence="3">
    <location>
        <begin position="136"/>
        <end position="161"/>
    </location>
</feature>
<dbReference type="PANTHER" id="PTHR19965:SF96">
    <property type="entry name" value="POLYMERASE DELTA-INTERACTING PROTEIN 3"/>
    <property type="match status" value="1"/>
</dbReference>
<feature type="region of interest" description="Disordered" evidence="3">
    <location>
        <begin position="135"/>
        <end position="170"/>
    </location>
</feature>
<dbReference type="SMART" id="SM00360">
    <property type="entry name" value="RRM"/>
    <property type="match status" value="1"/>
</dbReference>
<sequence>MAAEENEFYESSKAEMNIGDGFRDSVFEGRLDHSLKSNRSQTERGPVPPKEETPSSSCRITVTNLHPLVTPQDVQELFGVVGELRSCKLLGRGTAEVVYLRKEDAFFALSRYHNRKLDGQPMQCKLNTLPSASLYSPPPARLAPLPPLRATPAPPSRPPPRVSSRSRRKESCADCSEYKTCSLQSQDITKFKPMLLIVNI</sequence>
<dbReference type="Proteomes" id="UP001163046">
    <property type="component" value="Unassembled WGS sequence"/>
</dbReference>
<protein>
    <submittedName>
        <fullName evidence="5">Polymerase delta-interacting protein 3</fullName>
    </submittedName>
</protein>
<keyword evidence="6" id="KW-1185">Reference proteome</keyword>
<name>A0A9W9YCW9_9CNID</name>
<dbReference type="EMBL" id="MU827801">
    <property type="protein sequence ID" value="KAJ7327352.1"/>
    <property type="molecule type" value="Genomic_DNA"/>
</dbReference>
<dbReference type="OrthoDB" id="346839at2759"/>
<feature type="region of interest" description="Disordered" evidence="3">
    <location>
        <begin position="32"/>
        <end position="57"/>
    </location>
</feature>
<dbReference type="Pfam" id="PF00076">
    <property type="entry name" value="RRM_1"/>
    <property type="match status" value="1"/>
</dbReference>
<feature type="domain" description="RRM" evidence="4">
    <location>
        <begin position="58"/>
        <end position="129"/>
    </location>
</feature>
<evidence type="ECO:0000259" key="4">
    <source>
        <dbReference type="PROSITE" id="PS50102"/>
    </source>
</evidence>
<dbReference type="GO" id="GO:0016607">
    <property type="term" value="C:nuclear speck"/>
    <property type="evidence" value="ECO:0007669"/>
    <property type="project" value="TreeGrafter"/>
</dbReference>
<organism evidence="5 6">
    <name type="scientific">Desmophyllum pertusum</name>
    <dbReference type="NCBI Taxonomy" id="174260"/>
    <lineage>
        <taxon>Eukaryota</taxon>
        <taxon>Metazoa</taxon>
        <taxon>Cnidaria</taxon>
        <taxon>Anthozoa</taxon>
        <taxon>Hexacorallia</taxon>
        <taxon>Scleractinia</taxon>
        <taxon>Caryophylliina</taxon>
        <taxon>Caryophylliidae</taxon>
        <taxon>Desmophyllum</taxon>
    </lineage>
</organism>
<reference evidence="5" key="1">
    <citation type="submission" date="2023-01" db="EMBL/GenBank/DDBJ databases">
        <title>Genome assembly of the deep-sea coral Lophelia pertusa.</title>
        <authorList>
            <person name="Herrera S."/>
            <person name="Cordes E."/>
        </authorList>
    </citation>
    <scope>NUCLEOTIDE SEQUENCE</scope>
    <source>
        <strain evidence="5">USNM1676648</strain>
        <tissue evidence="5">Polyp</tissue>
    </source>
</reference>
<dbReference type="GO" id="GO:0003729">
    <property type="term" value="F:mRNA binding"/>
    <property type="evidence" value="ECO:0007669"/>
    <property type="project" value="TreeGrafter"/>
</dbReference>
<dbReference type="GO" id="GO:0016973">
    <property type="term" value="P:poly(A)+ mRNA export from nucleus"/>
    <property type="evidence" value="ECO:0007669"/>
    <property type="project" value="TreeGrafter"/>
</dbReference>
<dbReference type="InterPro" id="IPR000504">
    <property type="entry name" value="RRM_dom"/>
</dbReference>
<dbReference type="CDD" id="cd12681">
    <property type="entry name" value="RRM_SKAR"/>
    <property type="match status" value="1"/>
</dbReference>
<gene>
    <name evidence="5" type="primary">POLDIP3</name>
    <name evidence="5" type="ORF">OS493_027042</name>
</gene>
<dbReference type="InterPro" id="IPR034784">
    <property type="entry name" value="PDIP3_RRM"/>
</dbReference>
<dbReference type="InterPro" id="IPR012677">
    <property type="entry name" value="Nucleotide-bd_a/b_plait_sf"/>
</dbReference>
<evidence type="ECO:0000256" key="3">
    <source>
        <dbReference type="SAM" id="MobiDB-lite"/>
    </source>
</evidence>
<dbReference type="PANTHER" id="PTHR19965">
    <property type="entry name" value="RNA AND EXPORT FACTOR BINDING PROTEIN"/>
    <property type="match status" value="1"/>
</dbReference>
<dbReference type="SUPFAM" id="SSF54928">
    <property type="entry name" value="RNA-binding domain, RBD"/>
    <property type="match status" value="1"/>
</dbReference>
<dbReference type="AlphaFoldDB" id="A0A9W9YCW9"/>
<comment type="caution">
    <text evidence="5">The sequence shown here is derived from an EMBL/GenBank/DDBJ whole genome shotgun (WGS) entry which is preliminary data.</text>
</comment>
<accession>A0A9W9YCW9</accession>
<dbReference type="PROSITE" id="PS50102">
    <property type="entry name" value="RRM"/>
    <property type="match status" value="1"/>
</dbReference>
<evidence type="ECO:0000313" key="5">
    <source>
        <dbReference type="EMBL" id="KAJ7327352.1"/>
    </source>
</evidence>
<evidence type="ECO:0000256" key="2">
    <source>
        <dbReference type="PROSITE-ProRule" id="PRU00176"/>
    </source>
</evidence>
<evidence type="ECO:0000256" key="1">
    <source>
        <dbReference type="ARBA" id="ARBA00022884"/>
    </source>
</evidence>
<proteinExistence type="predicted"/>
<dbReference type="Gene3D" id="3.30.70.330">
    <property type="match status" value="1"/>
</dbReference>